<dbReference type="InterPro" id="IPR009000">
    <property type="entry name" value="Transl_B-barrel_sf"/>
</dbReference>
<sequence length="522" mass="57017">MLCIIFRSGPSRSTTAESSDSESDDSDTDIEPGGSDTAGKAEDQEPAAEEDDELDDSVPSNGAIKTEHEVVDYNVTIPDISEVGPEESLELVGRIMNVGDNVVVVQGVVTQDSLKAHESALDSETLLVFEDRRVLGYIHETFGPTYQPLYQVRFNQSYPIDLTKVEVSRAVFHVPQRSRFVFVNELKHLKGSDASNAHDEEPGEQEMEFSDDEQEAEHKRQLKHKRLEARGQSLTPAPTSRQATPTPAQLRDQDLGAGDLSYGSNPYDEHSPYNVGSTSSQTRSAPLPYDDPYSDAYEAVSAPPRSRSFSVTKEEGAFSIPSPSSYGQQGSRGRGRGRGYNSKHSNGREVNGRGRGLRRDKPNRGRGRGRPGGSQDGARDLQHHQPYNQQGDEEYDPRTPRPASPASLAIARATGQYANSASYASQSAYSSDASNNYWPNPMQPYQQTASYQGNNAGYGYQQQSFVQPHINPRFASAYGYQFNGVQPGQYGQYGSYGSGSGQGNTGNGSWRGYGGSYNPSDT</sequence>
<dbReference type="GO" id="GO:0003723">
    <property type="term" value="F:RNA binding"/>
    <property type="evidence" value="ECO:0007669"/>
    <property type="project" value="UniProtKB-KW"/>
</dbReference>
<dbReference type="STRING" id="5364.A0A5C3NJG0"/>
<dbReference type="Pfam" id="PF04410">
    <property type="entry name" value="Gar1"/>
    <property type="match status" value="1"/>
</dbReference>
<reference evidence="10 11" key="1">
    <citation type="journal article" date="2019" name="Nat. Ecol. Evol.">
        <title>Megaphylogeny resolves global patterns of mushroom evolution.</title>
        <authorList>
            <person name="Varga T."/>
            <person name="Krizsan K."/>
            <person name="Foldi C."/>
            <person name="Dima B."/>
            <person name="Sanchez-Garcia M."/>
            <person name="Sanchez-Ramirez S."/>
            <person name="Szollosi G.J."/>
            <person name="Szarkandi J.G."/>
            <person name="Papp V."/>
            <person name="Albert L."/>
            <person name="Andreopoulos W."/>
            <person name="Angelini C."/>
            <person name="Antonin V."/>
            <person name="Barry K.W."/>
            <person name="Bougher N.L."/>
            <person name="Buchanan P."/>
            <person name="Buyck B."/>
            <person name="Bense V."/>
            <person name="Catcheside P."/>
            <person name="Chovatia M."/>
            <person name="Cooper J."/>
            <person name="Damon W."/>
            <person name="Desjardin D."/>
            <person name="Finy P."/>
            <person name="Geml J."/>
            <person name="Haridas S."/>
            <person name="Hughes K."/>
            <person name="Justo A."/>
            <person name="Karasinski D."/>
            <person name="Kautmanova I."/>
            <person name="Kiss B."/>
            <person name="Kocsube S."/>
            <person name="Kotiranta H."/>
            <person name="LaButti K.M."/>
            <person name="Lechner B.E."/>
            <person name="Liimatainen K."/>
            <person name="Lipzen A."/>
            <person name="Lukacs Z."/>
            <person name="Mihaltcheva S."/>
            <person name="Morgado L.N."/>
            <person name="Niskanen T."/>
            <person name="Noordeloos M.E."/>
            <person name="Ohm R.A."/>
            <person name="Ortiz-Santana B."/>
            <person name="Ovrebo C."/>
            <person name="Racz N."/>
            <person name="Riley R."/>
            <person name="Savchenko A."/>
            <person name="Shiryaev A."/>
            <person name="Soop K."/>
            <person name="Spirin V."/>
            <person name="Szebenyi C."/>
            <person name="Tomsovsky M."/>
            <person name="Tulloss R.E."/>
            <person name="Uehling J."/>
            <person name="Grigoriev I.V."/>
            <person name="Vagvolgyi C."/>
            <person name="Papp T."/>
            <person name="Martin F.M."/>
            <person name="Miettinen O."/>
            <person name="Hibbett D.S."/>
            <person name="Nagy L.G."/>
        </authorList>
    </citation>
    <scope>NUCLEOTIDE SEQUENCE [LARGE SCALE GENOMIC DNA]</scope>
    <source>
        <strain evidence="10 11">OMC1185</strain>
    </source>
</reference>
<feature type="compositionally biased region" description="Acidic residues" evidence="9">
    <location>
        <begin position="201"/>
        <end position="215"/>
    </location>
</feature>
<dbReference type="GO" id="GO:0001522">
    <property type="term" value="P:pseudouridine synthesis"/>
    <property type="evidence" value="ECO:0007669"/>
    <property type="project" value="InterPro"/>
</dbReference>
<keyword evidence="11" id="KW-1185">Reference proteome</keyword>
<evidence type="ECO:0000313" key="10">
    <source>
        <dbReference type="EMBL" id="TFK56616.1"/>
    </source>
</evidence>
<evidence type="ECO:0000256" key="5">
    <source>
        <dbReference type="ARBA" id="ARBA00022552"/>
    </source>
</evidence>
<evidence type="ECO:0000313" key="11">
    <source>
        <dbReference type="Proteomes" id="UP000305948"/>
    </source>
</evidence>
<dbReference type="OrthoDB" id="21550at2759"/>
<dbReference type="GO" id="GO:0000493">
    <property type="term" value="P:box H/ACA snoRNP assembly"/>
    <property type="evidence" value="ECO:0007669"/>
    <property type="project" value="InterPro"/>
</dbReference>
<evidence type="ECO:0000256" key="6">
    <source>
        <dbReference type="ARBA" id="ARBA00022553"/>
    </source>
</evidence>
<dbReference type="GO" id="GO:0005634">
    <property type="term" value="C:nucleus"/>
    <property type="evidence" value="ECO:0007669"/>
    <property type="project" value="UniProtKB-SubCell"/>
</dbReference>
<feature type="compositionally biased region" description="Low complexity" evidence="9">
    <location>
        <begin position="321"/>
        <end position="331"/>
    </location>
</feature>
<gene>
    <name evidence="10" type="ORF">OE88DRAFT_39941</name>
</gene>
<feature type="region of interest" description="Disordered" evidence="9">
    <location>
        <begin position="492"/>
        <end position="522"/>
    </location>
</feature>
<keyword evidence="6" id="KW-0597">Phosphoprotein</keyword>
<evidence type="ECO:0000256" key="9">
    <source>
        <dbReference type="SAM" id="MobiDB-lite"/>
    </source>
</evidence>
<evidence type="ECO:0000256" key="1">
    <source>
        <dbReference type="ARBA" id="ARBA00004123"/>
    </source>
</evidence>
<feature type="region of interest" description="Disordered" evidence="9">
    <location>
        <begin position="1"/>
        <end position="67"/>
    </location>
</feature>
<keyword evidence="4" id="KW-0690">Ribosome biogenesis</keyword>
<dbReference type="GO" id="GO:0006364">
    <property type="term" value="P:rRNA processing"/>
    <property type="evidence" value="ECO:0007669"/>
    <property type="project" value="UniProtKB-KW"/>
</dbReference>
<dbReference type="EMBL" id="ML213503">
    <property type="protein sequence ID" value="TFK56616.1"/>
    <property type="molecule type" value="Genomic_DNA"/>
</dbReference>
<dbReference type="InterPro" id="IPR040309">
    <property type="entry name" value="Naf1"/>
</dbReference>
<feature type="compositionally biased region" description="Gly residues" evidence="9">
    <location>
        <begin position="494"/>
        <end position="515"/>
    </location>
</feature>
<organism evidence="10 11">
    <name type="scientific">Heliocybe sulcata</name>
    <dbReference type="NCBI Taxonomy" id="5364"/>
    <lineage>
        <taxon>Eukaryota</taxon>
        <taxon>Fungi</taxon>
        <taxon>Dikarya</taxon>
        <taxon>Basidiomycota</taxon>
        <taxon>Agaricomycotina</taxon>
        <taxon>Agaricomycetes</taxon>
        <taxon>Gloeophyllales</taxon>
        <taxon>Gloeophyllaceae</taxon>
        <taxon>Heliocybe</taxon>
    </lineage>
</organism>
<keyword evidence="8" id="KW-0539">Nucleus</keyword>
<protein>
    <recommendedName>
        <fullName evidence="3">H/ACA ribonucleoprotein complex non-core subunit NAF1</fullName>
    </recommendedName>
</protein>
<feature type="compositionally biased region" description="Basic and acidic residues" evidence="9">
    <location>
        <begin position="346"/>
        <end position="363"/>
    </location>
</feature>
<dbReference type="PANTHER" id="PTHR31633:SF1">
    <property type="entry name" value="H_ACA RIBONUCLEOPROTEIN COMPLEX NON-CORE SUBUNIT NAF1"/>
    <property type="match status" value="1"/>
</dbReference>
<keyword evidence="5" id="KW-0698">rRNA processing</keyword>
<feature type="compositionally biased region" description="Polar residues" evidence="9">
    <location>
        <begin position="232"/>
        <end position="247"/>
    </location>
</feature>
<name>A0A5C3NJG0_9AGAM</name>
<comment type="similarity">
    <text evidence="2">Belongs to the NAF1 family.</text>
</comment>
<dbReference type="InterPro" id="IPR007504">
    <property type="entry name" value="H/ACA_rnp_Gar1/Naf1"/>
</dbReference>
<accession>A0A5C3NJG0</accession>
<evidence type="ECO:0000256" key="4">
    <source>
        <dbReference type="ARBA" id="ARBA00022517"/>
    </source>
</evidence>
<dbReference type="GO" id="GO:0005732">
    <property type="term" value="C:sno(s)RNA-containing ribonucleoprotein complex"/>
    <property type="evidence" value="ECO:0007669"/>
    <property type="project" value="InterPro"/>
</dbReference>
<comment type="subcellular location">
    <subcellularLocation>
        <location evidence="1">Nucleus</location>
    </subcellularLocation>
</comment>
<keyword evidence="7" id="KW-0694">RNA-binding</keyword>
<evidence type="ECO:0000256" key="8">
    <source>
        <dbReference type="ARBA" id="ARBA00023242"/>
    </source>
</evidence>
<evidence type="ECO:0000256" key="3">
    <source>
        <dbReference type="ARBA" id="ARBA00021438"/>
    </source>
</evidence>
<evidence type="ECO:0000256" key="2">
    <source>
        <dbReference type="ARBA" id="ARBA00009801"/>
    </source>
</evidence>
<dbReference type="SUPFAM" id="SSF50447">
    <property type="entry name" value="Translation proteins"/>
    <property type="match status" value="1"/>
</dbReference>
<feature type="compositionally biased region" description="Acidic residues" evidence="9">
    <location>
        <begin position="44"/>
        <end position="56"/>
    </location>
</feature>
<evidence type="ECO:0000256" key="7">
    <source>
        <dbReference type="ARBA" id="ARBA00022884"/>
    </source>
</evidence>
<proteinExistence type="inferred from homology"/>
<dbReference type="Gene3D" id="2.40.10.230">
    <property type="entry name" value="Probable tRNA pseudouridine synthase domain"/>
    <property type="match status" value="1"/>
</dbReference>
<dbReference type="Proteomes" id="UP000305948">
    <property type="component" value="Unassembled WGS sequence"/>
</dbReference>
<feature type="compositionally biased region" description="Acidic residues" evidence="9">
    <location>
        <begin position="19"/>
        <end position="30"/>
    </location>
</feature>
<dbReference type="AlphaFoldDB" id="A0A5C3NJG0"/>
<feature type="region of interest" description="Disordered" evidence="9">
    <location>
        <begin position="192"/>
        <end position="404"/>
    </location>
</feature>
<dbReference type="PANTHER" id="PTHR31633">
    <property type="entry name" value="H/ACA RIBONUCLEOPROTEIN COMPLEX NON-CORE SUBUNIT NAF1"/>
    <property type="match status" value="1"/>
</dbReference>
<dbReference type="InterPro" id="IPR038664">
    <property type="entry name" value="Gar1/Naf1_Cbf5-bd_sf"/>
</dbReference>
<feature type="compositionally biased region" description="Polar residues" evidence="9">
    <location>
        <begin position="274"/>
        <end position="284"/>
    </location>
</feature>